<name>A0A1F6U2Z3_9PROT</name>
<reference evidence="1 2" key="1">
    <citation type="journal article" date="2016" name="Nat. Commun.">
        <title>Thousands of microbial genomes shed light on interconnected biogeochemical processes in an aquifer system.</title>
        <authorList>
            <person name="Anantharaman K."/>
            <person name="Brown C.T."/>
            <person name="Hug L.A."/>
            <person name="Sharon I."/>
            <person name="Castelle C.J."/>
            <person name="Probst A.J."/>
            <person name="Thomas B.C."/>
            <person name="Singh A."/>
            <person name="Wilkins M.J."/>
            <person name="Karaoz U."/>
            <person name="Brodie E.L."/>
            <person name="Williams K.H."/>
            <person name="Hubbard S.S."/>
            <person name="Banfield J.F."/>
        </authorList>
    </citation>
    <scope>NUCLEOTIDE SEQUENCE [LARGE SCALE GENOMIC DNA]</scope>
</reference>
<protein>
    <submittedName>
        <fullName evidence="1">Uncharacterized protein</fullName>
    </submittedName>
</protein>
<evidence type="ECO:0000313" key="1">
    <source>
        <dbReference type="EMBL" id="OGI51710.1"/>
    </source>
</evidence>
<dbReference type="EMBL" id="MFTA01000049">
    <property type="protein sequence ID" value="OGI51710.1"/>
    <property type="molecule type" value="Genomic_DNA"/>
</dbReference>
<comment type="caution">
    <text evidence="1">The sequence shown here is derived from an EMBL/GenBank/DDBJ whole genome shotgun (WGS) entry which is preliminary data.</text>
</comment>
<gene>
    <name evidence="1" type="ORF">A3B81_03505</name>
</gene>
<sequence length="141" mass="16168">MNAAQWVTTNQEFSITDSKSGVNSFSNVREQEVLFYTAFPKRDYSVVVSLPERKTIFVQDLGDARLALRELAISIEQWPNSVTAYSYDTGEFAFADDELTAIDELKALIVDLYFLLKEEQNNLGPLPLKYWNFLKSVIQEK</sequence>
<dbReference type="Proteomes" id="UP000179362">
    <property type="component" value="Unassembled WGS sequence"/>
</dbReference>
<proteinExistence type="predicted"/>
<accession>A0A1F6U2Z3</accession>
<dbReference type="AlphaFoldDB" id="A0A1F6U2Z3"/>
<evidence type="ECO:0000313" key="2">
    <source>
        <dbReference type="Proteomes" id="UP000179362"/>
    </source>
</evidence>
<organism evidence="1 2">
    <name type="scientific">Candidatus Muproteobacteria bacterium RIFCSPHIGHO2_02_FULL_65_16</name>
    <dbReference type="NCBI Taxonomy" id="1817766"/>
    <lineage>
        <taxon>Bacteria</taxon>
        <taxon>Pseudomonadati</taxon>
        <taxon>Pseudomonadota</taxon>
        <taxon>Candidatus Muproteobacteria</taxon>
    </lineage>
</organism>